<dbReference type="EMBL" id="JACHHX010000002">
    <property type="protein sequence ID" value="MBB5014633.1"/>
    <property type="molecule type" value="Genomic_DNA"/>
</dbReference>
<gene>
    <name evidence="1" type="ORF">HNQ58_000507</name>
</gene>
<accession>A0A7W7XXD9</accession>
<name>A0A7W7XXD9_9GAMM</name>
<dbReference type="Proteomes" id="UP000519004">
    <property type="component" value="Unassembled WGS sequence"/>
</dbReference>
<evidence type="ECO:0000313" key="2">
    <source>
        <dbReference type="Proteomes" id="UP000519004"/>
    </source>
</evidence>
<sequence length="34" mass="3973">MTWVRAGAVLAMALHLRLRAHRADGRRCWRVDRA</sequence>
<proteinExistence type="predicted"/>
<comment type="caution">
    <text evidence="1">The sequence shown here is derived from an EMBL/GenBank/DDBJ whole genome shotgun (WGS) entry which is preliminary data.</text>
</comment>
<reference evidence="1 2" key="1">
    <citation type="submission" date="2020-08" db="EMBL/GenBank/DDBJ databases">
        <title>Genomic Encyclopedia of Type Strains, Phase IV (KMG-IV): sequencing the most valuable type-strain genomes for metagenomic binning, comparative biology and taxonomic classification.</title>
        <authorList>
            <person name="Goeker M."/>
        </authorList>
    </citation>
    <scope>NUCLEOTIDE SEQUENCE [LARGE SCALE GENOMIC DNA]</scope>
    <source>
        <strain evidence="1 2">DSM 25897</strain>
    </source>
</reference>
<organism evidence="1 2">
    <name type="scientific">Rehaibacterium terrae</name>
    <dbReference type="NCBI Taxonomy" id="1341696"/>
    <lineage>
        <taxon>Bacteria</taxon>
        <taxon>Pseudomonadati</taxon>
        <taxon>Pseudomonadota</taxon>
        <taxon>Gammaproteobacteria</taxon>
        <taxon>Lysobacterales</taxon>
        <taxon>Lysobacteraceae</taxon>
        <taxon>Rehaibacterium</taxon>
    </lineage>
</organism>
<keyword evidence="2" id="KW-1185">Reference proteome</keyword>
<dbReference type="AlphaFoldDB" id="A0A7W7XXD9"/>
<protein>
    <submittedName>
        <fullName evidence="1">Uncharacterized protein</fullName>
    </submittedName>
</protein>
<evidence type="ECO:0000313" key="1">
    <source>
        <dbReference type="EMBL" id="MBB5014633.1"/>
    </source>
</evidence>